<feature type="compositionally biased region" description="Acidic residues" evidence="1">
    <location>
        <begin position="25"/>
        <end position="41"/>
    </location>
</feature>
<protein>
    <submittedName>
        <fullName evidence="2">Uncharacterized protein</fullName>
    </submittedName>
</protein>
<reference evidence="2 3" key="1">
    <citation type="journal article" date="2018" name="Front. Plant Sci.">
        <title>Red Clover (Trifolium pratense) and Zigzag Clover (T. medium) - A Picture of Genomic Similarities and Differences.</title>
        <authorList>
            <person name="Dluhosova J."/>
            <person name="Istvanek J."/>
            <person name="Nedelnik J."/>
            <person name="Repkova J."/>
        </authorList>
    </citation>
    <scope>NUCLEOTIDE SEQUENCE [LARGE SCALE GENOMIC DNA]</scope>
    <source>
        <strain evidence="3">cv. 10/8</strain>
        <tissue evidence="2">Leaf</tissue>
    </source>
</reference>
<proteinExistence type="predicted"/>
<evidence type="ECO:0000313" key="3">
    <source>
        <dbReference type="Proteomes" id="UP000265520"/>
    </source>
</evidence>
<organism evidence="2 3">
    <name type="scientific">Trifolium medium</name>
    <dbReference type="NCBI Taxonomy" id="97028"/>
    <lineage>
        <taxon>Eukaryota</taxon>
        <taxon>Viridiplantae</taxon>
        <taxon>Streptophyta</taxon>
        <taxon>Embryophyta</taxon>
        <taxon>Tracheophyta</taxon>
        <taxon>Spermatophyta</taxon>
        <taxon>Magnoliopsida</taxon>
        <taxon>eudicotyledons</taxon>
        <taxon>Gunneridae</taxon>
        <taxon>Pentapetalae</taxon>
        <taxon>rosids</taxon>
        <taxon>fabids</taxon>
        <taxon>Fabales</taxon>
        <taxon>Fabaceae</taxon>
        <taxon>Papilionoideae</taxon>
        <taxon>50 kb inversion clade</taxon>
        <taxon>NPAAA clade</taxon>
        <taxon>Hologalegina</taxon>
        <taxon>IRL clade</taxon>
        <taxon>Trifolieae</taxon>
        <taxon>Trifolium</taxon>
    </lineage>
</organism>
<name>A0A392VSG1_9FABA</name>
<feature type="non-terminal residue" evidence="2">
    <location>
        <position position="1"/>
    </location>
</feature>
<evidence type="ECO:0000313" key="2">
    <source>
        <dbReference type="EMBL" id="MCI91216.1"/>
    </source>
</evidence>
<comment type="caution">
    <text evidence="2">The sequence shown here is derived from an EMBL/GenBank/DDBJ whole genome shotgun (WGS) entry which is preliminary data.</text>
</comment>
<sequence length="48" mass="4810">ALRLEEVAAHAVSAGVDETMTADAGSEEEEADLEAGEEESDSSGSASV</sequence>
<accession>A0A392VSG1</accession>
<feature type="region of interest" description="Disordered" evidence="1">
    <location>
        <begin position="1"/>
        <end position="48"/>
    </location>
</feature>
<dbReference type="AlphaFoldDB" id="A0A392VSG1"/>
<dbReference type="EMBL" id="LXQA011265972">
    <property type="protein sequence ID" value="MCI91216.1"/>
    <property type="molecule type" value="Genomic_DNA"/>
</dbReference>
<evidence type="ECO:0000256" key="1">
    <source>
        <dbReference type="SAM" id="MobiDB-lite"/>
    </source>
</evidence>
<keyword evidence="3" id="KW-1185">Reference proteome</keyword>
<dbReference type="Proteomes" id="UP000265520">
    <property type="component" value="Unassembled WGS sequence"/>
</dbReference>